<dbReference type="Pfam" id="PF00535">
    <property type="entry name" value="Glycos_transf_2"/>
    <property type="match status" value="1"/>
</dbReference>
<accession>A0ABZ0PEU9</accession>
<evidence type="ECO:0000313" key="3">
    <source>
        <dbReference type="Proteomes" id="UP001305521"/>
    </source>
</evidence>
<dbReference type="RefSeq" id="WP_318648131.1">
    <property type="nucleotide sequence ID" value="NZ_CP137852.1"/>
</dbReference>
<dbReference type="Gene3D" id="3.90.550.10">
    <property type="entry name" value="Spore Coat Polysaccharide Biosynthesis Protein SpsA, Chain A"/>
    <property type="match status" value="1"/>
</dbReference>
<dbReference type="Proteomes" id="UP001305521">
    <property type="component" value="Chromosome"/>
</dbReference>
<dbReference type="SUPFAM" id="SSF53448">
    <property type="entry name" value="Nucleotide-diphospho-sugar transferases"/>
    <property type="match status" value="1"/>
</dbReference>
<sequence>MAPPDQDHRIHPLRRVVRRLPMLRKVLLKTLRPVMPQIGHLVRWLEAADYQAWFERWQTSSPADDAAILAQLGPAPTAFLVTLPRADAGTRANVAAQLGVPVEILEGEALAPEQALPGRFVLHLQPGDRLLRHALAEFAIAAASVPAPLVIFSDEDAPMGGGTRRMPWLKTAFDPDLLLQQPALGRAVAYDTGLLARHGLLGLRGHALMVAATRAAVAEAGPGAVRHLPGILLRRAAGRGPAWREGLDLAGVSQLLAAAGEPVRLEPPRGRSPVPRAIWPLPDPAPQVTIIIPTRNGTALMEACLDGLLRRTDYPAFDIIVCDNDSDDPALLRRFEEWSRDPRFRVLPCPGPFNYSAINNRAAREASGEILLLLNNDTEIRSPDWLREMVSHAVRPEIGAVGARLLFPSGRVQHAGTVLGLAGIAGHDMLHTPQKSHGPYDLLRLTRRVSAVTAACLAVRREAFLAVGGFDEEGLRVAYNDVDLCLKLRASGLHNLVTPHAELLHKESATRGDDMSPTHKARWLTERATMRARWGEALVNDPYYSPLLSLDPPARILSAAPRRLAPWRAPAEQPPLPD</sequence>
<evidence type="ECO:0000313" key="2">
    <source>
        <dbReference type="EMBL" id="WPB84174.1"/>
    </source>
</evidence>
<gene>
    <name evidence="2" type="ORF">R9Z33_19000</name>
</gene>
<evidence type="ECO:0000259" key="1">
    <source>
        <dbReference type="Pfam" id="PF00535"/>
    </source>
</evidence>
<feature type="domain" description="Glycosyltransferase 2-like" evidence="1">
    <location>
        <begin position="289"/>
        <end position="462"/>
    </location>
</feature>
<proteinExistence type="predicted"/>
<keyword evidence="3" id="KW-1185">Reference proteome</keyword>
<organism evidence="2 3">
    <name type="scientific">Sediminicoccus rosea</name>
    <dbReference type="NCBI Taxonomy" id="1225128"/>
    <lineage>
        <taxon>Bacteria</taxon>
        <taxon>Pseudomonadati</taxon>
        <taxon>Pseudomonadota</taxon>
        <taxon>Alphaproteobacteria</taxon>
        <taxon>Acetobacterales</taxon>
        <taxon>Roseomonadaceae</taxon>
        <taxon>Sediminicoccus</taxon>
    </lineage>
</organism>
<dbReference type="PANTHER" id="PTHR43179">
    <property type="entry name" value="RHAMNOSYLTRANSFERASE WBBL"/>
    <property type="match status" value="1"/>
</dbReference>
<dbReference type="InterPro" id="IPR029044">
    <property type="entry name" value="Nucleotide-diphossugar_trans"/>
</dbReference>
<protein>
    <submittedName>
        <fullName evidence="2">Glycosyltransferase family 2 protein</fullName>
    </submittedName>
</protein>
<reference evidence="2 3" key="1">
    <citation type="submission" date="2023-11" db="EMBL/GenBank/DDBJ databases">
        <title>Arctic aerobic anoxygenic photoheterotroph Sediminicoccus rosea KRV36 adapts its photosynthesis to long days of polar summer.</title>
        <authorList>
            <person name="Tomasch J."/>
            <person name="Kopejtka K."/>
            <person name="Bily T."/>
            <person name="Gardiner A.T."/>
            <person name="Gardian Z."/>
            <person name="Shivaramu S."/>
            <person name="Koblizek M."/>
            <person name="Engelhardt F."/>
            <person name="Kaftan D."/>
        </authorList>
    </citation>
    <scope>NUCLEOTIDE SEQUENCE [LARGE SCALE GENOMIC DNA]</scope>
    <source>
        <strain evidence="2 3">R-30</strain>
    </source>
</reference>
<dbReference type="EMBL" id="CP137852">
    <property type="protein sequence ID" value="WPB84174.1"/>
    <property type="molecule type" value="Genomic_DNA"/>
</dbReference>
<name>A0ABZ0PEU9_9PROT</name>
<dbReference type="CDD" id="cd04186">
    <property type="entry name" value="GT_2_like_c"/>
    <property type="match status" value="1"/>
</dbReference>
<dbReference type="InterPro" id="IPR001173">
    <property type="entry name" value="Glyco_trans_2-like"/>
</dbReference>
<dbReference type="PANTHER" id="PTHR43179:SF7">
    <property type="entry name" value="RHAMNOSYLTRANSFERASE WBBL"/>
    <property type="match status" value="1"/>
</dbReference>